<gene>
    <name evidence="9" type="ORF">AWB69_04753</name>
</gene>
<feature type="transmembrane region" description="Helical" evidence="8">
    <location>
        <begin position="279"/>
        <end position="304"/>
    </location>
</feature>
<dbReference type="EMBL" id="FCOK02000034">
    <property type="protein sequence ID" value="SAL47153.1"/>
    <property type="molecule type" value="Genomic_DNA"/>
</dbReference>
<keyword evidence="4" id="KW-0997">Cell inner membrane</keyword>
<feature type="transmembrane region" description="Helical" evidence="8">
    <location>
        <begin position="60"/>
        <end position="84"/>
    </location>
</feature>
<dbReference type="Pfam" id="PF04403">
    <property type="entry name" value="PqiA"/>
    <property type="match status" value="2"/>
</dbReference>
<evidence type="ECO:0000313" key="10">
    <source>
        <dbReference type="Proteomes" id="UP000054683"/>
    </source>
</evidence>
<dbReference type="GO" id="GO:0005886">
    <property type="term" value="C:plasma membrane"/>
    <property type="evidence" value="ECO:0007669"/>
    <property type="project" value="UniProtKB-SubCell"/>
</dbReference>
<keyword evidence="3" id="KW-1003">Cell membrane</keyword>
<evidence type="ECO:0000313" key="9">
    <source>
        <dbReference type="EMBL" id="SAL47153.1"/>
    </source>
</evidence>
<name>A0A158HSQ0_9BURK</name>
<feature type="transmembrane region" description="Helical" evidence="8">
    <location>
        <begin position="405"/>
        <end position="422"/>
    </location>
</feature>
<feature type="transmembrane region" description="Helical" evidence="8">
    <location>
        <begin position="104"/>
        <end position="132"/>
    </location>
</feature>
<evidence type="ECO:0000256" key="8">
    <source>
        <dbReference type="SAM" id="Phobius"/>
    </source>
</evidence>
<feature type="transmembrane region" description="Helical" evidence="8">
    <location>
        <begin position="324"/>
        <end position="351"/>
    </location>
</feature>
<evidence type="ECO:0000256" key="5">
    <source>
        <dbReference type="ARBA" id="ARBA00022692"/>
    </source>
</evidence>
<keyword evidence="6 8" id="KW-1133">Transmembrane helix</keyword>
<evidence type="ECO:0000256" key="1">
    <source>
        <dbReference type="ARBA" id="ARBA00004429"/>
    </source>
</evidence>
<dbReference type="InterPro" id="IPR007498">
    <property type="entry name" value="PqiA-like"/>
</dbReference>
<comment type="subcellular location">
    <subcellularLocation>
        <location evidence="1">Cell inner membrane</location>
        <topology evidence="1">Multi-pass membrane protein</topology>
    </subcellularLocation>
</comment>
<organism evidence="9 10">
    <name type="scientific">Caballeronia udeis</name>
    <dbReference type="NCBI Taxonomy" id="1232866"/>
    <lineage>
        <taxon>Bacteria</taxon>
        <taxon>Pseudomonadati</taxon>
        <taxon>Pseudomonadota</taxon>
        <taxon>Betaproteobacteria</taxon>
        <taxon>Burkholderiales</taxon>
        <taxon>Burkholderiaceae</taxon>
        <taxon>Caballeronia</taxon>
    </lineage>
</organism>
<evidence type="ECO:0000256" key="4">
    <source>
        <dbReference type="ARBA" id="ARBA00022519"/>
    </source>
</evidence>
<keyword evidence="7 8" id="KW-0472">Membrane</keyword>
<reference evidence="9 10" key="1">
    <citation type="submission" date="2016-01" db="EMBL/GenBank/DDBJ databases">
        <authorList>
            <person name="Oliw E.H."/>
        </authorList>
    </citation>
    <scope>NUCLEOTIDE SEQUENCE [LARGE SCALE GENOMIC DNA]</scope>
    <source>
        <strain evidence="9">LMG 27134</strain>
    </source>
</reference>
<accession>A0A158HSQ0</accession>
<evidence type="ECO:0000256" key="6">
    <source>
        <dbReference type="ARBA" id="ARBA00022989"/>
    </source>
</evidence>
<dbReference type="NCBIfam" id="TIGR00155">
    <property type="entry name" value="pqiA_fam"/>
    <property type="match status" value="1"/>
</dbReference>
<dbReference type="PANTHER" id="PTHR30462">
    <property type="entry name" value="INTERMEMBRANE TRANSPORT PROTEIN PQIB-RELATED"/>
    <property type="match status" value="1"/>
</dbReference>
<comment type="similarity">
    <text evidence="2">Belongs to the PqiA family.</text>
</comment>
<feature type="transmembrane region" description="Helical" evidence="8">
    <location>
        <begin position="372"/>
        <end position="393"/>
    </location>
</feature>
<evidence type="ECO:0000256" key="2">
    <source>
        <dbReference type="ARBA" id="ARBA00007555"/>
    </source>
</evidence>
<evidence type="ECO:0000256" key="7">
    <source>
        <dbReference type="ARBA" id="ARBA00023136"/>
    </source>
</evidence>
<feature type="transmembrane region" description="Helical" evidence="8">
    <location>
        <begin position="183"/>
        <end position="202"/>
    </location>
</feature>
<feature type="transmembrane region" description="Helical" evidence="8">
    <location>
        <begin position="153"/>
        <end position="171"/>
    </location>
</feature>
<protein>
    <submittedName>
        <fullName evidence="9">PqiA family integral membrane protein</fullName>
    </submittedName>
</protein>
<dbReference type="InterPro" id="IPR051800">
    <property type="entry name" value="PqiA-PqiB_transport"/>
</dbReference>
<dbReference type="PANTHER" id="PTHR30462:SF3">
    <property type="entry name" value="INTERMEMBRANE TRANSPORT PROTEIN PQIA"/>
    <property type="match status" value="1"/>
</dbReference>
<dbReference type="AlphaFoldDB" id="A0A158HSQ0"/>
<proteinExistence type="inferred from homology"/>
<dbReference type="Proteomes" id="UP000054683">
    <property type="component" value="Unassembled WGS sequence"/>
</dbReference>
<dbReference type="InterPro" id="IPR005219">
    <property type="entry name" value="PqiA-like_proteobact"/>
</dbReference>
<sequence>MRYGSSARQRMSKMNEAKLIACHECDLLQWETELTDGGTARCQRCGATLYRSLPATFDRALALTVAAAILFVVANCFPVVGLWVNGTLVNTTLFGAASSLYADGMWAIAGLVFVTTILMPSLNMAAVIYLLLPLQLGGFPQKPEIVLRVLRHIAPWGMIEVLMLGLLVALVKLQHIASVVPGVAIWAFGAVMVLLAAAAVTFNPRDSWARIGGVRNDGDVSYGVAASSSTTATGARAGLFTCHHCDLLSKPSAHAHGASCPSCSASLHLRKPDSLKRTWAFIFAAMILYIPAVLLPVMVTSTLFGAQSDTILSGVVYLWTTGSWSLAVIVFIASVVVPMIKILSLTYLAWSTQLRSALIPRERTRIYRIVEFVGRWSMLDIYVITILVALVQFGSVASIEAGPGAIAFGAVVVLTMFAALSFDPRLIWDAVELERE</sequence>
<keyword evidence="5 8" id="KW-0812">Transmembrane</keyword>
<evidence type="ECO:0000256" key="3">
    <source>
        <dbReference type="ARBA" id="ARBA00022475"/>
    </source>
</evidence>